<dbReference type="PANTHER" id="PTHR34472">
    <property type="entry name" value="SULFUR CARRIER PROTEIN THIS"/>
    <property type="match status" value="1"/>
</dbReference>
<keyword evidence="2" id="KW-1185">Reference proteome</keyword>
<dbReference type="PANTHER" id="PTHR34472:SF1">
    <property type="entry name" value="SULFUR CARRIER PROTEIN THIS"/>
    <property type="match status" value="1"/>
</dbReference>
<accession>A0A7M3SVF1</accession>
<dbReference type="EMBL" id="BJOU01000001">
    <property type="protein sequence ID" value="GED96625.1"/>
    <property type="molecule type" value="Genomic_DNA"/>
</dbReference>
<evidence type="ECO:0000313" key="1">
    <source>
        <dbReference type="EMBL" id="GED96625.1"/>
    </source>
</evidence>
<dbReference type="NCBIfam" id="TIGR01683">
    <property type="entry name" value="thiS"/>
    <property type="match status" value="1"/>
</dbReference>
<evidence type="ECO:0000313" key="2">
    <source>
        <dbReference type="Proteomes" id="UP000444980"/>
    </source>
</evidence>
<name>A0A7M3SVF1_9ACTN</name>
<dbReference type="Gene3D" id="3.10.20.30">
    <property type="match status" value="1"/>
</dbReference>
<reference evidence="2" key="1">
    <citation type="submission" date="2019-06" db="EMBL/GenBank/DDBJ databases">
        <title>Gordonia isolated from sludge of a wastewater treatment plant.</title>
        <authorList>
            <person name="Tamura T."/>
            <person name="Aoyama K."/>
            <person name="Kang Y."/>
            <person name="Saito S."/>
            <person name="Akiyama N."/>
            <person name="Yazawa K."/>
            <person name="Gonoi T."/>
            <person name="Mikami Y."/>
        </authorList>
    </citation>
    <scope>NUCLEOTIDE SEQUENCE [LARGE SCALE GENOMIC DNA]</scope>
    <source>
        <strain evidence="2">NBRC 107697</strain>
    </source>
</reference>
<dbReference type="InterPro" id="IPR003749">
    <property type="entry name" value="ThiS/MoaD-like"/>
</dbReference>
<gene>
    <name evidence="1" type="ORF">nbrc107697_06640</name>
</gene>
<protein>
    <submittedName>
        <fullName evidence="1">Thiamine biosynthesis protein ThiS</fullName>
    </submittedName>
</protein>
<sequence length="73" mass="7231">MASTGTSIAVTVNGDSRDLPAGTTVAGLVTELGLPDRGIAVAVDGFVVPCGSWATTALTDEDRVEIVTAVQGG</sequence>
<dbReference type="CDD" id="cd00565">
    <property type="entry name" value="Ubl_ThiS"/>
    <property type="match status" value="1"/>
</dbReference>
<dbReference type="AlphaFoldDB" id="A0A7M3SVF1"/>
<organism evidence="1 2">
    <name type="scientific">Gordonia crocea</name>
    <dbReference type="NCBI Taxonomy" id="589162"/>
    <lineage>
        <taxon>Bacteria</taxon>
        <taxon>Bacillati</taxon>
        <taxon>Actinomycetota</taxon>
        <taxon>Actinomycetes</taxon>
        <taxon>Mycobacteriales</taxon>
        <taxon>Gordoniaceae</taxon>
        <taxon>Gordonia</taxon>
    </lineage>
</organism>
<dbReference type="InterPro" id="IPR010035">
    <property type="entry name" value="Thi_S"/>
</dbReference>
<dbReference type="InterPro" id="IPR016155">
    <property type="entry name" value="Mopterin_synth/thiamin_S_b"/>
</dbReference>
<dbReference type="Pfam" id="PF02597">
    <property type="entry name" value="ThiS"/>
    <property type="match status" value="1"/>
</dbReference>
<comment type="caution">
    <text evidence="1">The sequence shown here is derived from an EMBL/GenBank/DDBJ whole genome shotgun (WGS) entry which is preliminary data.</text>
</comment>
<dbReference type="SUPFAM" id="SSF54285">
    <property type="entry name" value="MoaD/ThiS"/>
    <property type="match status" value="1"/>
</dbReference>
<proteinExistence type="predicted"/>
<dbReference type="InterPro" id="IPR012675">
    <property type="entry name" value="Beta-grasp_dom_sf"/>
</dbReference>
<dbReference type="Proteomes" id="UP000444980">
    <property type="component" value="Unassembled WGS sequence"/>
</dbReference>